<proteinExistence type="predicted"/>
<comment type="caution">
    <text evidence="1">The sequence shown here is derived from an EMBL/GenBank/DDBJ whole genome shotgun (WGS) entry which is preliminary data.</text>
</comment>
<sequence>MEIIMLLTFLLMIVLLEGSFLQEGKICLLDMQQINDFVDMKYNLKRSPCHWAVKLVMRGDYLLNTVTCSNALKATETTLIQLQIHKFEG</sequence>
<name>A0ABV9K6K2_9PORP</name>
<dbReference type="RefSeq" id="WP_380077875.1">
    <property type="nucleotide sequence ID" value="NZ_JBHSGO010000049.1"/>
</dbReference>
<gene>
    <name evidence="1" type="ORF">ACFO3G_03030</name>
</gene>
<keyword evidence="2" id="KW-1185">Reference proteome</keyword>
<dbReference type="EMBL" id="JBHSGO010000049">
    <property type="protein sequence ID" value="MFC4665593.1"/>
    <property type="molecule type" value="Genomic_DNA"/>
</dbReference>
<reference evidence="2" key="1">
    <citation type="journal article" date="2019" name="Int. J. Syst. Evol. Microbiol.">
        <title>The Global Catalogue of Microorganisms (GCM) 10K type strain sequencing project: providing services to taxonomists for standard genome sequencing and annotation.</title>
        <authorList>
            <consortium name="The Broad Institute Genomics Platform"/>
            <consortium name="The Broad Institute Genome Sequencing Center for Infectious Disease"/>
            <person name="Wu L."/>
            <person name="Ma J."/>
        </authorList>
    </citation>
    <scope>NUCLEOTIDE SEQUENCE [LARGE SCALE GENOMIC DNA]</scope>
    <source>
        <strain evidence="2">CGMCC 4.7357</strain>
    </source>
</reference>
<accession>A0ABV9K6K2</accession>
<organism evidence="1 2">
    <name type="scientific">Falsiporphyromonas endometrii</name>
    <dbReference type="NCBI Taxonomy" id="1387297"/>
    <lineage>
        <taxon>Bacteria</taxon>
        <taxon>Pseudomonadati</taxon>
        <taxon>Bacteroidota</taxon>
        <taxon>Bacteroidia</taxon>
        <taxon>Bacteroidales</taxon>
        <taxon>Porphyromonadaceae</taxon>
        <taxon>Falsiporphyromonas</taxon>
    </lineage>
</organism>
<evidence type="ECO:0000313" key="2">
    <source>
        <dbReference type="Proteomes" id="UP001596020"/>
    </source>
</evidence>
<evidence type="ECO:0000313" key="1">
    <source>
        <dbReference type="EMBL" id="MFC4665593.1"/>
    </source>
</evidence>
<dbReference type="Proteomes" id="UP001596020">
    <property type="component" value="Unassembled WGS sequence"/>
</dbReference>
<protein>
    <submittedName>
        <fullName evidence="1">Uncharacterized protein</fullName>
    </submittedName>
</protein>